<dbReference type="AlphaFoldDB" id="A0A0P0N5M7"/>
<reference evidence="2 3" key="1">
    <citation type="submission" date="2015-10" db="EMBL/GenBank/DDBJ databases">
        <title>Complete genome sequence of hyperthermophilic archaeon Pyrodictium delaneyi Su06.</title>
        <authorList>
            <person name="Jung J.-H."/>
            <person name="Lin J."/>
            <person name="Holden J.F."/>
            <person name="Park C.-S."/>
        </authorList>
    </citation>
    <scope>NUCLEOTIDE SEQUENCE [LARGE SCALE GENOMIC DNA]</scope>
    <source>
        <strain evidence="2 3">Su06</strain>
    </source>
</reference>
<name>A0A0P0N5M7_9CREN</name>
<evidence type="ECO:0000313" key="3">
    <source>
        <dbReference type="Proteomes" id="UP000058613"/>
    </source>
</evidence>
<sequence>MPGITQSYSSRLMTAGIILLIIALLASLASMMTKHKLVEANPTTLYSREGLVSIIVARLLGDQALSGSIRVNLTIYNNGGQPVEVHILPYTNTSAVIGAHNSTTFTDVAPLDNIVLKSSNSVNVTIEATAIVIERPYASLAVASLALFLGGSAILSLAVVLRLSGIED</sequence>
<dbReference type="GeneID" id="26099896"/>
<protein>
    <submittedName>
        <fullName evidence="2">Uncharacterized protein</fullName>
    </submittedName>
</protein>
<dbReference type="EMBL" id="CP013011">
    <property type="protein sequence ID" value="ALL01599.1"/>
    <property type="molecule type" value="Genomic_DNA"/>
</dbReference>
<gene>
    <name evidence="2" type="ORF">Pyrde_1556</name>
</gene>
<keyword evidence="1" id="KW-0472">Membrane</keyword>
<dbReference type="KEGG" id="pdl:Pyrde_1556"/>
<organism evidence="2 3">
    <name type="scientific">Pyrodictium delaneyi</name>
    <dbReference type="NCBI Taxonomy" id="1273541"/>
    <lineage>
        <taxon>Archaea</taxon>
        <taxon>Thermoproteota</taxon>
        <taxon>Thermoprotei</taxon>
        <taxon>Desulfurococcales</taxon>
        <taxon>Pyrodictiaceae</taxon>
        <taxon>Pyrodictium</taxon>
    </lineage>
</organism>
<dbReference type="Proteomes" id="UP000058613">
    <property type="component" value="Chromosome"/>
</dbReference>
<keyword evidence="1" id="KW-0812">Transmembrane</keyword>
<evidence type="ECO:0000313" key="2">
    <source>
        <dbReference type="EMBL" id="ALL01599.1"/>
    </source>
</evidence>
<accession>A0A0P0N5M7</accession>
<feature type="transmembrane region" description="Helical" evidence="1">
    <location>
        <begin position="12"/>
        <end position="32"/>
    </location>
</feature>
<evidence type="ECO:0000256" key="1">
    <source>
        <dbReference type="SAM" id="Phobius"/>
    </source>
</evidence>
<feature type="transmembrane region" description="Helical" evidence="1">
    <location>
        <begin position="137"/>
        <end position="161"/>
    </location>
</feature>
<keyword evidence="1" id="KW-1133">Transmembrane helix</keyword>
<dbReference type="RefSeq" id="WP_143522148.1">
    <property type="nucleotide sequence ID" value="NZ_CP013011.1"/>
</dbReference>
<proteinExistence type="predicted"/>